<dbReference type="GO" id="GO:0005737">
    <property type="term" value="C:cytoplasm"/>
    <property type="evidence" value="ECO:0007669"/>
    <property type="project" value="TreeGrafter"/>
</dbReference>
<dbReference type="InterPro" id="IPR013078">
    <property type="entry name" value="His_Pase_superF_clade-1"/>
</dbReference>
<dbReference type="RefSeq" id="WP_120195416.1">
    <property type="nucleotide sequence ID" value="NZ_MCIA01000003.1"/>
</dbReference>
<gene>
    <name evidence="1" type="ORF">BET01_12540</name>
</gene>
<evidence type="ECO:0000313" key="2">
    <source>
        <dbReference type="Proteomes" id="UP000284277"/>
    </source>
</evidence>
<sequence>MKVIFIRHGEPNYTPCDERGFIGHGRALAPLSELGIVQAEKVALNSILSKSEIIVSSPYPRALQTAAIISRETGIKLNVEMDLREWEPDKTFQFKSSEEADTLYQDFCNCKGIYPKDEKRNWEEIDEIIDRINPVIHFYYKERYEKIIVVAHGGIIRRFTGEAKVQYCTPYSINYCGSFECFKWID</sequence>
<evidence type="ECO:0008006" key="3">
    <source>
        <dbReference type="Google" id="ProtNLM"/>
    </source>
</evidence>
<dbReference type="EMBL" id="MCIA01000003">
    <property type="protein sequence ID" value="RKD33986.1"/>
    <property type="molecule type" value="Genomic_DNA"/>
</dbReference>
<dbReference type="PANTHER" id="PTHR48100">
    <property type="entry name" value="BROAD-SPECIFICITY PHOSPHATASE YOR283W-RELATED"/>
    <property type="match status" value="1"/>
</dbReference>
<dbReference type="SUPFAM" id="SSF53254">
    <property type="entry name" value="Phosphoglycerate mutase-like"/>
    <property type="match status" value="1"/>
</dbReference>
<dbReference type="OrthoDB" id="9782128at2"/>
<dbReference type="PANTHER" id="PTHR48100:SF59">
    <property type="entry name" value="ADENOSYLCOBALAMIN_ALPHA-RIBAZOLE PHOSPHATASE"/>
    <property type="match status" value="1"/>
</dbReference>
<dbReference type="Gene3D" id="3.40.50.1240">
    <property type="entry name" value="Phosphoglycerate mutase-like"/>
    <property type="match status" value="1"/>
</dbReference>
<proteinExistence type="predicted"/>
<dbReference type="GO" id="GO:0016791">
    <property type="term" value="F:phosphatase activity"/>
    <property type="evidence" value="ECO:0007669"/>
    <property type="project" value="TreeGrafter"/>
</dbReference>
<evidence type="ECO:0000313" key="1">
    <source>
        <dbReference type="EMBL" id="RKD33986.1"/>
    </source>
</evidence>
<dbReference type="Proteomes" id="UP000284277">
    <property type="component" value="Unassembled WGS sequence"/>
</dbReference>
<dbReference type="InterPro" id="IPR050275">
    <property type="entry name" value="PGM_Phosphatase"/>
</dbReference>
<dbReference type="CDD" id="cd07067">
    <property type="entry name" value="HP_PGM_like"/>
    <property type="match status" value="1"/>
</dbReference>
<dbReference type="SMART" id="SM00855">
    <property type="entry name" value="PGAM"/>
    <property type="match status" value="1"/>
</dbReference>
<dbReference type="InterPro" id="IPR029033">
    <property type="entry name" value="His_PPase_superfam"/>
</dbReference>
<keyword evidence="2" id="KW-1185">Reference proteome</keyword>
<name>A0A419T943_9FIRM</name>
<comment type="caution">
    <text evidence="1">The sequence shown here is derived from an EMBL/GenBank/DDBJ whole genome shotgun (WGS) entry which is preliminary data.</text>
</comment>
<dbReference type="Pfam" id="PF00300">
    <property type="entry name" value="His_Phos_1"/>
    <property type="match status" value="1"/>
</dbReference>
<accession>A0A419T943</accession>
<reference evidence="1 2" key="1">
    <citation type="submission" date="2016-08" db="EMBL/GenBank/DDBJ databases">
        <title>A new outlook on sporulation: Clostridium algidixylanolyticum.</title>
        <authorList>
            <person name="Poppleton D.I."/>
            <person name="Gribaldo S."/>
        </authorList>
    </citation>
    <scope>NUCLEOTIDE SEQUENCE [LARGE SCALE GENOMIC DNA]</scope>
    <source>
        <strain evidence="1 2">SPL73</strain>
    </source>
</reference>
<protein>
    <recommendedName>
        <fullName evidence="3">Phosphoglycerate mutase</fullName>
    </recommendedName>
</protein>
<organism evidence="1 2">
    <name type="scientific">Lacrimispora algidixylanolytica</name>
    <dbReference type="NCBI Taxonomy" id="94868"/>
    <lineage>
        <taxon>Bacteria</taxon>
        <taxon>Bacillati</taxon>
        <taxon>Bacillota</taxon>
        <taxon>Clostridia</taxon>
        <taxon>Lachnospirales</taxon>
        <taxon>Lachnospiraceae</taxon>
        <taxon>Lacrimispora</taxon>
    </lineage>
</organism>
<dbReference type="AlphaFoldDB" id="A0A419T943"/>